<dbReference type="GO" id="GO:0005524">
    <property type="term" value="F:ATP binding"/>
    <property type="evidence" value="ECO:0007669"/>
    <property type="project" value="UniProtKB-KW"/>
</dbReference>
<evidence type="ECO:0000256" key="8">
    <source>
        <dbReference type="ARBA" id="ARBA00022840"/>
    </source>
</evidence>
<keyword evidence="3" id="KW-0540">Nuclease</keyword>
<feature type="domain" description="HD Cas3-type" evidence="11">
    <location>
        <begin position="13"/>
        <end position="257"/>
    </location>
</feature>
<keyword evidence="4" id="KW-0479">Metal-binding</keyword>
<comment type="similarity">
    <text evidence="2">In the central section; belongs to the CRISPR-associated helicase Cas3 family.</text>
</comment>
<dbReference type="InterPro" id="IPR038257">
    <property type="entry name" value="CRISPR-assoc_Cas3_HD_sf"/>
</dbReference>
<dbReference type="PANTHER" id="PTHR47963:SF9">
    <property type="entry name" value="CRISPR-ASSOCIATED ENDONUCLEASE_HELICASE CAS3"/>
    <property type="match status" value="1"/>
</dbReference>
<evidence type="ECO:0000256" key="2">
    <source>
        <dbReference type="ARBA" id="ARBA00009046"/>
    </source>
</evidence>
<dbReference type="Gene3D" id="1.10.3210.30">
    <property type="match status" value="1"/>
</dbReference>
<dbReference type="InterPro" id="IPR011545">
    <property type="entry name" value="DEAD/DEAH_box_helicase_dom"/>
</dbReference>
<dbReference type="GO" id="GO:0003724">
    <property type="term" value="F:RNA helicase activity"/>
    <property type="evidence" value="ECO:0007669"/>
    <property type="project" value="TreeGrafter"/>
</dbReference>
<keyword evidence="5" id="KW-0547">Nucleotide-binding</keyword>
<dbReference type="PANTHER" id="PTHR47963">
    <property type="entry name" value="DEAD-BOX ATP-DEPENDENT RNA HELICASE 47, MITOCHONDRIAL"/>
    <property type="match status" value="1"/>
</dbReference>
<organism evidence="12">
    <name type="scientific">Methanobacterium formicicum</name>
    <dbReference type="NCBI Taxonomy" id="2162"/>
    <lineage>
        <taxon>Archaea</taxon>
        <taxon>Methanobacteriati</taxon>
        <taxon>Methanobacteriota</taxon>
        <taxon>Methanomada group</taxon>
        <taxon>Methanobacteria</taxon>
        <taxon>Methanobacteriales</taxon>
        <taxon>Methanobacteriaceae</taxon>
        <taxon>Methanobacterium</taxon>
    </lineage>
</organism>
<evidence type="ECO:0000259" key="11">
    <source>
        <dbReference type="PROSITE" id="PS51643"/>
    </source>
</evidence>
<evidence type="ECO:0000256" key="7">
    <source>
        <dbReference type="ARBA" id="ARBA00022806"/>
    </source>
</evidence>
<dbReference type="InterPro" id="IPR027417">
    <property type="entry name" value="P-loop_NTPase"/>
</dbReference>
<evidence type="ECO:0000313" key="12">
    <source>
        <dbReference type="EMBL" id="CEA12447.1"/>
    </source>
</evidence>
<dbReference type="InterPro" id="IPR006474">
    <property type="entry name" value="Helicase_Cas3_CRISPR-ass_core"/>
</dbReference>
<dbReference type="InterPro" id="IPR054712">
    <property type="entry name" value="Cas3-like_dom"/>
</dbReference>
<dbReference type="CDD" id="cd09641">
    <property type="entry name" value="Cas3''_I"/>
    <property type="match status" value="1"/>
</dbReference>
<dbReference type="EMBL" id="LN515531">
    <property type="protein sequence ID" value="CEA12447.1"/>
    <property type="molecule type" value="Genomic_DNA"/>
</dbReference>
<dbReference type="PATRIC" id="fig|2162.9.peg.86"/>
<keyword evidence="6 12" id="KW-0378">Hydrolase</keyword>
<name>A0A090I607_METFO</name>
<evidence type="ECO:0000256" key="1">
    <source>
        <dbReference type="ARBA" id="ARBA00006847"/>
    </source>
</evidence>
<evidence type="ECO:0000256" key="5">
    <source>
        <dbReference type="ARBA" id="ARBA00022741"/>
    </source>
</evidence>
<dbReference type="SUPFAM" id="SSF52540">
    <property type="entry name" value="P-loop containing nucleoside triphosphate hydrolases"/>
    <property type="match status" value="1"/>
</dbReference>
<reference evidence="12" key="1">
    <citation type="submission" date="2014-08" db="EMBL/GenBank/DDBJ databases">
        <authorList>
            <person name="Wibberg D."/>
        </authorList>
    </citation>
    <scope>NUCLEOTIDE SEQUENCE</scope>
</reference>
<feature type="domain" description="Helicase ATP-binding" evidence="10">
    <location>
        <begin position="299"/>
        <end position="485"/>
    </location>
</feature>
<dbReference type="GO" id="GO:0140097">
    <property type="term" value="F:catalytic activity, acting on DNA"/>
    <property type="evidence" value="ECO:0007669"/>
    <property type="project" value="UniProtKB-ARBA"/>
</dbReference>
<dbReference type="NCBIfam" id="TIGR01587">
    <property type="entry name" value="cas3_core"/>
    <property type="match status" value="1"/>
</dbReference>
<sequence>MNELIDILRAKSGDQENYLLKDHLKEAVRRVLELNEFINKNKDSFTYKLVKNDEIFEKLVIAAILHDLGKIDYSFQKKVFNNDEKESEDWEKLKTFLKPLNNPEIRYPRHEILSTIWSTFLIGNTTLNKEIRTAILIHHYNEYFMAEKDIMEIIFNYRKSVVSYLDFINGNHNILQNFLSNLFEYIQEEFHGSKIAGSAIKSLKAEMNIKKTNLLLEKINSHEDDISKFAEFYDVNNENPDYDFLVLLGFLRRCDYSSSGGVNIEFKELNKVFDGVSNKISDNIIKNNEDAYLWQKDVLKNVNIEKSLIFIAPTGSGKTEFALLWAEMNRRKLIYTLPLRVALNDLFSRFRNSKDGYFKKEFVDILHSTAFIEYIKEEKEGKNLDMDKMMTSTKMISSPILLTTPDQIFLTSLNYYGSDKVISVYPFSSIVIDEIQTYNEEMAAIIIKTLEIIHQLKGKLLIITATFPPYFEKFFKNIFHEDLEIVDVAKLDENTKGQIKNFNQRRHKIKVIEESFFGEKSQLNYESKIKEFLALFNDKNLFLVVNNVKKAINLFKSLENDGKDNIYLLHSRLIELEKSRRIDEIKNKIKNGEKVTVVATQIIEASVNLDFDAMITEISTVDSQIQRWGRIYRNRNADYDENSPNVVIFAGEKFEDGSLKLDRGTSFVYDSKVVEKTFEVLKEYENTQNSLNYEDERKMINDVFEREINGIKLKKIYEKEIEKTLAYLNYFTVEKKSQAQKLFRDIAGYKVVIPRLIELEESSDRTVKNIFVESIKGNAKSWKEIIAKIKEYTGKDVDTWELKKILYEYSINVPIYYEDKTDFWNRDTHEFRGFYIWNKVNDEEVYSVKEYGLDSILKKEDDSVELH</sequence>
<accession>A0A090I607</accession>
<dbReference type="InterPro" id="IPR006483">
    <property type="entry name" value="CRISPR-assoc_Cas3_HD"/>
</dbReference>
<dbReference type="GO" id="GO:0046872">
    <property type="term" value="F:metal ion binding"/>
    <property type="evidence" value="ECO:0007669"/>
    <property type="project" value="UniProtKB-KW"/>
</dbReference>
<proteinExistence type="inferred from homology"/>
<dbReference type="GO" id="GO:0004518">
    <property type="term" value="F:nuclease activity"/>
    <property type="evidence" value="ECO:0007669"/>
    <property type="project" value="UniProtKB-KW"/>
</dbReference>
<dbReference type="InterPro" id="IPR014001">
    <property type="entry name" value="Helicase_ATP-bd"/>
</dbReference>
<keyword evidence="8" id="KW-0067">ATP-binding</keyword>
<dbReference type="Pfam" id="PF00270">
    <property type="entry name" value="DEAD"/>
    <property type="match status" value="1"/>
</dbReference>
<dbReference type="PROSITE" id="PS51643">
    <property type="entry name" value="HD_CAS3"/>
    <property type="match status" value="1"/>
</dbReference>
<dbReference type="InterPro" id="IPR050547">
    <property type="entry name" value="DEAD_box_RNA_helicases"/>
</dbReference>
<evidence type="ECO:0000256" key="3">
    <source>
        <dbReference type="ARBA" id="ARBA00022722"/>
    </source>
</evidence>
<comment type="similarity">
    <text evidence="1">In the N-terminal section; belongs to the CRISPR-associated nuclease Cas3-HD family.</text>
</comment>
<dbReference type="EC" id="3.1.-.-" evidence="12"/>
<protein>
    <submittedName>
        <fullName evidence="12">CRISPR-associated nuclease/helicase Cas3</fullName>
        <ecNumber evidence="12">3.1.-.-</ecNumber>
    </submittedName>
</protein>
<dbReference type="SMART" id="SM00487">
    <property type="entry name" value="DEXDc"/>
    <property type="match status" value="1"/>
</dbReference>
<dbReference type="Pfam" id="PF22590">
    <property type="entry name" value="Cas3-like_C_2"/>
    <property type="match status" value="1"/>
</dbReference>
<evidence type="ECO:0000256" key="9">
    <source>
        <dbReference type="ARBA" id="ARBA00023118"/>
    </source>
</evidence>
<dbReference type="AlphaFoldDB" id="A0A090I607"/>
<dbReference type="GO" id="GO:0051607">
    <property type="term" value="P:defense response to virus"/>
    <property type="evidence" value="ECO:0007669"/>
    <property type="project" value="UniProtKB-KW"/>
</dbReference>
<evidence type="ECO:0000256" key="6">
    <source>
        <dbReference type="ARBA" id="ARBA00022801"/>
    </source>
</evidence>
<evidence type="ECO:0000259" key="10">
    <source>
        <dbReference type="PROSITE" id="PS51192"/>
    </source>
</evidence>
<evidence type="ECO:0000256" key="4">
    <source>
        <dbReference type="ARBA" id="ARBA00022723"/>
    </source>
</evidence>
<keyword evidence="9" id="KW-0051">Antiviral defense</keyword>
<dbReference type="KEGG" id="mfi:DSM1535_0081"/>
<dbReference type="NCBIfam" id="TIGR01596">
    <property type="entry name" value="cas3_HD"/>
    <property type="match status" value="1"/>
</dbReference>
<gene>
    <name evidence="12" type="primary">cas3</name>
    <name evidence="12" type="ORF">DSM1535_0081</name>
</gene>
<dbReference type="Pfam" id="PF18019">
    <property type="entry name" value="Cas3_HD"/>
    <property type="match status" value="1"/>
</dbReference>
<dbReference type="RefSeq" id="WP_048071794.1">
    <property type="nucleotide sequence ID" value="NZ_JARVXG010000031.1"/>
</dbReference>
<dbReference type="GO" id="GO:0003723">
    <property type="term" value="F:RNA binding"/>
    <property type="evidence" value="ECO:0007669"/>
    <property type="project" value="TreeGrafter"/>
</dbReference>
<dbReference type="GO" id="GO:0016787">
    <property type="term" value="F:hydrolase activity"/>
    <property type="evidence" value="ECO:0007669"/>
    <property type="project" value="UniProtKB-KW"/>
</dbReference>
<keyword evidence="7 12" id="KW-0347">Helicase</keyword>
<dbReference type="Gene3D" id="3.40.50.300">
    <property type="entry name" value="P-loop containing nucleotide triphosphate hydrolases"/>
    <property type="match status" value="2"/>
</dbReference>
<dbReference type="PROSITE" id="PS51192">
    <property type="entry name" value="HELICASE_ATP_BIND_1"/>
    <property type="match status" value="1"/>
</dbReference>